<evidence type="ECO:0000256" key="1">
    <source>
        <dbReference type="ARBA" id="ARBA00004123"/>
    </source>
</evidence>
<evidence type="ECO:0000256" key="3">
    <source>
        <dbReference type="SAM" id="MobiDB-lite"/>
    </source>
</evidence>
<evidence type="ECO:0000313" key="4">
    <source>
        <dbReference type="EMBL" id="KAF6204835.1"/>
    </source>
</evidence>
<reference evidence="4" key="1">
    <citation type="journal article" date="2021" name="Mol. Ecol. Resour.">
        <title>Apolygus lucorum genome provides insights into omnivorousness and mesophyll feeding.</title>
        <authorList>
            <person name="Liu Y."/>
            <person name="Liu H."/>
            <person name="Wang H."/>
            <person name="Huang T."/>
            <person name="Liu B."/>
            <person name="Yang B."/>
            <person name="Yin L."/>
            <person name="Li B."/>
            <person name="Zhang Y."/>
            <person name="Zhang S."/>
            <person name="Jiang F."/>
            <person name="Zhang X."/>
            <person name="Ren Y."/>
            <person name="Wang B."/>
            <person name="Wang S."/>
            <person name="Lu Y."/>
            <person name="Wu K."/>
            <person name="Fan W."/>
            <person name="Wang G."/>
        </authorList>
    </citation>
    <scope>NUCLEOTIDE SEQUENCE</scope>
    <source>
        <strain evidence="4">12Hb</strain>
    </source>
</reference>
<feature type="region of interest" description="Disordered" evidence="3">
    <location>
        <begin position="184"/>
        <end position="204"/>
    </location>
</feature>
<dbReference type="OrthoDB" id="6614335at2759"/>
<dbReference type="GO" id="GO:0005634">
    <property type="term" value="C:nucleus"/>
    <property type="evidence" value="ECO:0007669"/>
    <property type="project" value="UniProtKB-SubCell"/>
</dbReference>
<keyword evidence="5" id="KW-1185">Reference proteome</keyword>
<dbReference type="Pfam" id="PF05225">
    <property type="entry name" value="HTH_psq"/>
    <property type="match status" value="1"/>
</dbReference>
<sequence>MPNKYVRQLGARPYKAYSADKVANAVRAVTSKKLSIRKAAERYNIPKNTLVNRLKNAHSLKPGGQSVFSEEEERCIVEHIVTVASYGFPVTTFDVRCIVASYLSRIGRKVKQFKNNFPGKTWALLFLKNSNQEISARAGRKISNKRAALTPEVISEYFEKLKYELEGVPPTHIWNYDETNLVDDPGTSKQNASKNHNPRQPTFKASKAAILRDLSHYANT</sequence>
<comment type="caution">
    <text evidence="4">The sequence shown here is derived from an EMBL/GenBank/DDBJ whole genome shotgun (WGS) entry which is preliminary data.</text>
</comment>
<dbReference type="PROSITE" id="PS50960">
    <property type="entry name" value="HTH_PSQ"/>
    <property type="match status" value="1"/>
</dbReference>
<feature type="DNA-binding region" description="H-T-H motif" evidence="2">
    <location>
        <begin position="36"/>
        <end position="56"/>
    </location>
</feature>
<keyword evidence="2" id="KW-0539">Nucleus</keyword>
<proteinExistence type="predicted"/>
<gene>
    <name evidence="4" type="ORF">GE061_018998</name>
</gene>
<name>A0A6A4JP55_APOLU</name>
<dbReference type="Gene3D" id="1.10.10.60">
    <property type="entry name" value="Homeodomain-like"/>
    <property type="match status" value="1"/>
</dbReference>
<accession>A0A6A4JP55</accession>
<comment type="subcellular location">
    <subcellularLocation>
        <location evidence="1 2">Nucleus</location>
    </subcellularLocation>
</comment>
<dbReference type="EMBL" id="WIXP02000009">
    <property type="protein sequence ID" value="KAF6204835.1"/>
    <property type="molecule type" value="Genomic_DNA"/>
</dbReference>
<protein>
    <submittedName>
        <fullName evidence="4">Uncharacterized protein</fullName>
    </submittedName>
</protein>
<dbReference type="GO" id="GO:0003677">
    <property type="term" value="F:DNA binding"/>
    <property type="evidence" value="ECO:0007669"/>
    <property type="project" value="UniProtKB-UniRule"/>
</dbReference>
<dbReference type="Proteomes" id="UP000466442">
    <property type="component" value="Linkage Group LG9"/>
</dbReference>
<evidence type="ECO:0000313" key="5">
    <source>
        <dbReference type="Proteomes" id="UP000466442"/>
    </source>
</evidence>
<evidence type="ECO:0000256" key="2">
    <source>
        <dbReference type="PROSITE-ProRule" id="PRU00320"/>
    </source>
</evidence>
<dbReference type="InterPro" id="IPR007889">
    <property type="entry name" value="HTH_Psq"/>
</dbReference>
<dbReference type="SUPFAM" id="SSF46689">
    <property type="entry name" value="Homeodomain-like"/>
    <property type="match status" value="1"/>
</dbReference>
<keyword evidence="2" id="KW-0238">DNA-binding</keyword>
<organism evidence="4 5">
    <name type="scientific">Apolygus lucorum</name>
    <name type="common">Small green plant bug</name>
    <name type="synonym">Lygocoris lucorum</name>
    <dbReference type="NCBI Taxonomy" id="248454"/>
    <lineage>
        <taxon>Eukaryota</taxon>
        <taxon>Metazoa</taxon>
        <taxon>Ecdysozoa</taxon>
        <taxon>Arthropoda</taxon>
        <taxon>Hexapoda</taxon>
        <taxon>Insecta</taxon>
        <taxon>Pterygota</taxon>
        <taxon>Neoptera</taxon>
        <taxon>Paraneoptera</taxon>
        <taxon>Hemiptera</taxon>
        <taxon>Heteroptera</taxon>
        <taxon>Panheteroptera</taxon>
        <taxon>Cimicomorpha</taxon>
        <taxon>Miridae</taxon>
        <taxon>Mirini</taxon>
        <taxon>Apolygus</taxon>
    </lineage>
</organism>
<feature type="compositionally biased region" description="Polar residues" evidence="3">
    <location>
        <begin position="187"/>
        <end position="200"/>
    </location>
</feature>
<dbReference type="AlphaFoldDB" id="A0A6A4JP55"/>
<dbReference type="InterPro" id="IPR009057">
    <property type="entry name" value="Homeodomain-like_sf"/>
</dbReference>